<evidence type="ECO:0000259" key="3">
    <source>
        <dbReference type="Pfam" id="PF03527"/>
    </source>
</evidence>
<feature type="domain" description="Teneurin-like YD-shell" evidence="5">
    <location>
        <begin position="636"/>
        <end position="825"/>
    </location>
</feature>
<dbReference type="PATRIC" id="fig|1217690.3.peg.1755"/>
<dbReference type="CDD" id="cd20743">
    <property type="entry name" value="FIX_RhsA-like"/>
    <property type="match status" value="1"/>
</dbReference>
<dbReference type="InterPro" id="IPR006530">
    <property type="entry name" value="YD"/>
</dbReference>
<dbReference type="InterPro" id="IPR001826">
    <property type="entry name" value="RHS"/>
</dbReference>
<dbReference type="InterPro" id="IPR045351">
    <property type="entry name" value="DUF6531"/>
</dbReference>
<feature type="domain" description="RHS protein conserved region" evidence="3">
    <location>
        <begin position="1385"/>
        <end position="1421"/>
    </location>
</feature>
<accession>R8XZU3</accession>
<dbReference type="InterPro" id="IPR031325">
    <property type="entry name" value="RHS_repeat"/>
</dbReference>
<dbReference type="Pfam" id="PF25023">
    <property type="entry name" value="TEN_YD-shell"/>
    <property type="match status" value="2"/>
</dbReference>
<evidence type="ECO:0008006" key="8">
    <source>
        <dbReference type="Google" id="ProtNLM"/>
    </source>
</evidence>
<evidence type="ECO:0000256" key="1">
    <source>
        <dbReference type="ARBA" id="ARBA00022737"/>
    </source>
</evidence>
<keyword evidence="1" id="KW-0677">Repeat</keyword>
<protein>
    <recommendedName>
        <fullName evidence="8">YD repeat (Two copies)</fullName>
    </recommendedName>
</protein>
<feature type="domain" description="Teneurin-like YD-shell" evidence="5">
    <location>
        <begin position="1175"/>
        <end position="1345"/>
    </location>
</feature>
<dbReference type="PANTHER" id="PTHR32305:SF15">
    <property type="entry name" value="PROTEIN RHSA-RELATED"/>
    <property type="match status" value="1"/>
</dbReference>
<reference evidence="6 7" key="1">
    <citation type="submission" date="2013-02" db="EMBL/GenBank/DDBJ databases">
        <title>The Genome Sequence of Acinetobacter sp. ANC 3811.</title>
        <authorList>
            <consortium name="The Broad Institute Genome Sequencing Platform"/>
            <consortium name="The Broad Institute Genome Sequencing Center for Infectious Disease"/>
            <person name="Cerqueira G."/>
            <person name="Feldgarden M."/>
            <person name="Courvalin P."/>
            <person name="Perichon B."/>
            <person name="Grillot-Courvalin C."/>
            <person name="Clermont D."/>
            <person name="Rocha E."/>
            <person name="Yoon E.-J."/>
            <person name="Nemec A."/>
            <person name="Walker B."/>
            <person name="Young S.K."/>
            <person name="Zeng Q."/>
            <person name="Gargeya S."/>
            <person name="Fitzgerald M."/>
            <person name="Haas B."/>
            <person name="Abouelleil A."/>
            <person name="Alvarado L."/>
            <person name="Arachchi H.M."/>
            <person name="Berlin A.M."/>
            <person name="Chapman S.B."/>
            <person name="Dewar J."/>
            <person name="Goldberg J."/>
            <person name="Griggs A."/>
            <person name="Gujja S."/>
            <person name="Hansen M."/>
            <person name="Howarth C."/>
            <person name="Imamovic A."/>
            <person name="Larimer J."/>
            <person name="McCowan C."/>
            <person name="Murphy C."/>
            <person name="Neiman D."/>
            <person name="Pearson M."/>
            <person name="Priest M."/>
            <person name="Roberts A."/>
            <person name="Saif S."/>
            <person name="Shea T."/>
            <person name="Sisk P."/>
            <person name="Sykes S."/>
            <person name="Wortman J."/>
            <person name="Nusbaum C."/>
            <person name="Birren B."/>
        </authorList>
    </citation>
    <scope>NUCLEOTIDE SEQUENCE [LARGE SCALE GENOMIC DNA]</scope>
    <source>
        <strain evidence="6 7">ANC 3811</strain>
    </source>
</reference>
<dbReference type="NCBIfam" id="TIGR01643">
    <property type="entry name" value="YD_repeat_2x"/>
    <property type="match status" value="6"/>
</dbReference>
<name>R8XZU3_ACICA</name>
<feature type="region of interest" description="Disordered" evidence="2">
    <location>
        <begin position="320"/>
        <end position="346"/>
    </location>
</feature>
<feature type="domain" description="DUF6531" evidence="4">
    <location>
        <begin position="363"/>
        <end position="418"/>
    </location>
</feature>
<dbReference type="Gene3D" id="2.180.10.10">
    <property type="entry name" value="RHS repeat-associated core"/>
    <property type="match status" value="3"/>
</dbReference>
<dbReference type="Pfam" id="PF20148">
    <property type="entry name" value="DUF6531"/>
    <property type="match status" value="1"/>
</dbReference>
<evidence type="ECO:0000259" key="4">
    <source>
        <dbReference type="Pfam" id="PF20148"/>
    </source>
</evidence>
<sequence>MSQNSVVAPLNTFSPKDLTAKKAAVDKWFKEYTNGVVTVDRLETICRSVPVLGSAFAVGDIIIDIISMLNKGGLEKVEIFDWLNLGIDVIGLVPMGPVGPSVRGAARPALFYVKNESEKIIKAQAKKLGKKTLTSQEVKKALSTGFKDSASVFLTTIIAENVAGTLENFAKKGQSLLNQVLKEVGNWIVLLTKTIDDGFKKLVSGSLNGLPNLKRAGQQSLGVIKGIFELDGTRIVNNAKYATENVAKTVGKGYVNLANLVVSDEARAKILALGAKIRAIGQVAQGKVNSLSDPNTLWTIGWLFSIMGMVAAKHRQKKAQIKAKETTKASASHPSTRTDKTTKQAEAQNNANQCKNCMGGTGGSISFAMGTEFFTHVDAQIGGVIEDSIGRTYASNLYQMDDSIFGARWVTPFTTKISRKFKYSPKKNDYKDYLNGLEYIGLDGRAIDLPDLKTGQSIYDPIEQYTYTVLSDQLHLIAYGEEEKRYYEKYGEDYRLSYIERKNGFKVALRYDHVSIDNKTILSDILFKQDDNLLAHLALQLTPQGLVSDIWTIKNGQLDRVLASYDYDQQGDLVQAINEFSASYYYQYTHHLITLYTDLTHRGMNLKWDGILPTSKAIEEWADNASSASKLEWDKNIRKTTVLDVEGNSTEHYYDIDGYTYRIVYPDNFEEWFFRDNAKNITLHIAKDGSKTSYTYDERGNVLTTTQDDGATSYFEYDEKNQLTGMVDAEQGRWFKQYDGSGNLIKEIDPLKHETGYAYNAMGLVTSITDAKGGSKSLKYDDQGNLISYTDCSGKETKWQYDERGRVISIENALKQKVEYFYTELTLENREPIIKGLPLNAFGQLEKIKHADGTEEHFIHDAEGRLLAHVDPKQNITRYEYDEAGLILSRTDALNHKLKYKWDRLGRLTRLINENGASYQFFYDVASRLVKEIDFDGKETVYHYNENSGQLATSIEVASAYGQDLKDRAASKDRIQQFIFDSMGRLEQRTAGYGHYGLELEEKQSEEFAYDYMGRIIQAKNAQSNLQWFYDAAGNLVREHQQDYKINKTAVWKHQYDEINDRIKTTRPDGQIIDWLTYGSGHVQSLIVNGQDLVSFERDDLHREIARHYANGVSQEQQYDLAGRLKSQMMLSEHENGYQNQYKPHNNALEQTSQLVQRLYQYDKTGELTAIRDTRRGNIAYKYDPVGRLLEASSKLGKETFNFDPASNIIDSYHSQKAQSHSQKLDETGYCYNRLVNNVVKEYLDQQYQYDAYGQLVRQKTSQGDLNLEWDVYGRMVKSRNSQYTAEYRYDALGRRIQKQSKHHHTGQEHNIIYGWDGDTLAYESTEELTKHYIYEKDSFVPMLQAVYLSPIDLHQTPDWSDRPYNIYRDPLWKTEKQGKEFDDVWFYHCDHLGTPQEMTDHTGAIIWKAEYKAWGECKEERVRSNFFENSEIISNNIRFQGQYFDEETGLHYNRYRYYSPYVGRFVSKDPIGLLGGNNVYAYAPNAIEWIDPLGLQKKSRGGQHKTGSGIPKSGEFDKETTKCKATISKNEARRLALFKNGIPVSSQPIAQRKVNGWEQYLYKVGANPNDVKSYRIVSHHQPDKQHVCAHWHVGIPKRLNSDNKPETFDNGAWKYQTGGITVEHASK</sequence>
<gene>
    <name evidence="6" type="ORF">F935_01772</name>
</gene>
<dbReference type="InterPro" id="IPR056823">
    <property type="entry name" value="TEN-like_YD-shell"/>
</dbReference>
<organism evidence="6 7">
    <name type="scientific">Acinetobacter calcoaceticus ANC 3811</name>
    <dbReference type="NCBI Taxonomy" id="1217690"/>
    <lineage>
        <taxon>Bacteria</taxon>
        <taxon>Pseudomonadati</taxon>
        <taxon>Pseudomonadota</taxon>
        <taxon>Gammaproteobacteria</taxon>
        <taxon>Moraxellales</taxon>
        <taxon>Moraxellaceae</taxon>
        <taxon>Acinetobacter</taxon>
        <taxon>Acinetobacter calcoaceticus/baumannii complex</taxon>
    </lineage>
</organism>
<dbReference type="Proteomes" id="UP000014041">
    <property type="component" value="Unassembled WGS sequence"/>
</dbReference>
<proteinExistence type="predicted"/>
<dbReference type="Pfam" id="PF05593">
    <property type="entry name" value="RHS_repeat"/>
    <property type="match status" value="2"/>
</dbReference>
<dbReference type="HOGENOM" id="CLU_001218_1_0_6"/>
<dbReference type="EMBL" id="APQJ01000008">
    <property type="protein sequence ID" value="EOQ62683.1"/>
    <property type="molecule type" value="Genomic_DNA"/>
</dbReference>
<dbReference type="NCBIfam" id="TIGR03696">
    <property type="entry name" value="Rhs_assc_core"/>
    <property type="match status" value="1"/>
</dbReference>
<dbReference type="RefSeq" id="WP_016138605.1">
    <property type="nucleotide sequence ID" value="NZ_KB976986.1"/>
</dbReference>
<dbReference type="PANTHER" id="PTHR32305">
    <property type="match status" value="1"/>
</dbReference>
<evidence type="ECO:0000256" key="2">
    <source>
        <dbReference type="SAM" id="MobiDB-lite"/>
    </source>
</evidence>
<evidence type="ECO:0000259" key="5">
    <source>
        <dbReference type="Pfam" id="PF25023"/>
    </source>
</evidence>
<evidence type="ECO:0000313" key="6">
    <source>
        <dbReference type="EMBL" id="EOQ62683.1"/>
    </source>
</evidence>
<dbReference type="Pfam" id="PF03527">
    <property type="entry name" value="RHS"/>
    <property type="match status" value="1"/>
</dbReference>
<dbReference type="InterPro" id="IPR050708">
    <property type="entry name" value="T6SS_VgrG/RHS"/>
</dbReference>
<dbReference type="InterPro" id="IPR022385">
    <property type="entry name" value="Rhs_assc_core"/>
</dbReference>
<comment type="caution">
    <text evidence="6">The sequence shown here is derived from an EMBL/GenBank/DDBJ whole genome shotgun (WGS) entry which is preliminary data.</text>
</comment>
<evidence type="ECO:0000313" key="7">
    <source>
        <dbReference type="Proteomes" id="UP000014041"/>
    </source>
</evidence>